<evidence type="ECO:0000313" key="2">
    <source>
        <dbReference type="Proteomes" id="UP001044222"/>
    </source>
</evidence>
<reference evidence="1" key="1">
    <citation type="submission" date="2021-01" db="EMBL/GenBank/DDBJ databases">
        <title>A chromosome-scale assembly of European eel, Anguilla anguilla.</title>
        <authorList>
            <person name="Henkel C."/>
            <person name="Jong-Raadsen S.A."/>
            <person name="Dufour S."/>
            <person name="Weltzien F.-A."/>
            <person name="Palstra A.P."/>
            <person name="Pelster B."/>
            <person name="Spaink H.P."/>
            <person name="Van Den Thillart G.E."/>
            <person name="Jansen H."/>
            <person name="Zahm M."/>
            <person name="Klopp C."/>
            <person name="Cedric C."/>
            <person name="Louis A."/>
            <person name="Berthelot C."/>
            <person name="Parey E."/>
            <person name="Roest Crollius H."/>
            <person name="Montfort J."/>
            <person name="Robinson-Rechavi M."/>
            <person name="Bucao C."/>
            <person name="Bouchez O."/>
            <person name="Gislard M."/>
            <person name="Lluch J."/>
            <person name="Milhes M."/>
            <person name="Lampietro C."/>
            <person name="Lopez Roques C."/>
            <person name="Donnadieu C."/>
            <person name="Braasch I."/>
            <person name="Desvignes T."/>
            <person name="Postlethwait J."/>
            <person name="Bobe J."/>
            <person name="Guiguen Y."/>
            <person name="Dirks R."/>
        </authorList>
    </citation>
    <scope>NUCLEOTIDE SEQUENCE</scope>
    <source>
        <strain evidence="1">Tag_6206</strain>
        <tissue evidence="1">Liver</tissue>
    </source>
</reference>
<keyword evidence="2" id="KW-1185">Reference proteome</keyword>
<accession>A0A9D3MLP0</accession>
<protein>
    <submittedName>
        <fullName evidence="1">Uncharacterized protein</fullName>
    </submittedName>
</protein>
<comment type="caution">
    <text evidence="1">The sequence shown here is derived from an EMBL/GenBank/DDBJ whole genome shotgun (WGS) entry which is preliminary data.</text>
</comment>
<dbReference type="EMBL" id="JAFIRN010000004">
    <property type="protein sequence ID" value="KAG5851176.1"/>
    <property type="molecule type" value="Genomic_DNA"/>
</dbReference>
<proteinExistence type="predicted"/>
<organism evidence="1 2">
    <name type="scientific">Anguilla anguilla</name>
    <name type="common">European freshwater eel</name>
    <name type="synonym">Muraena anguilla</name>
    <dbReference type="NCBI Taxonomy" id="7936"/>
    <lineage>
        <taxon>Eukaryota</taxon>
        <taxon>Metazoa</taxon>
        <taxon>Chordata</taxon>
        <taxon>Craniata</taxon>
        <taxon>Vertebrata</taxon>
        <taxon>Euteleostomi</taxon>
        <taxon>Actinopterygii</taxon>
        <taxon>Neopterygii</taxon>
        <taxon>Teleostei</taxon>
        <taxon>Anguilliformes</taxon>
        <taxon>Anguillidae</taxon>
        <taxon>Anguilla</taxon>
    </lineage>
</organism>
<dbReference type="AlphaFoldDB" id="A0A9D3MLP0"/>
<sequence length="99" mass="11000">MHHIQQLSRPGQPTDSVIITGFHAAAASLPIMPLWDRSGRGVLSARRGLPRRRPLCSTHAPAGLSQTRDRETSVRAGAFESRESFCRNWGDCFQFRGRG</sequence>
<name>A0A9D3MLP0_ANGAN</name>
<dbReference type="Proteomes" id="UP001044222">
    <property type="component" value="Unassembled WGS sequence"/>
</dbReference>
<evidence type="ECO:0000313" key="1">
    <source>
        <dbReference type="EMBL" id="KAG5851176.1"/>
    </source>
</evidence>
<gene>
    <name evidence="1" type="ORF">ANANG_G00090280</name>
</gene>